<comment type="caution">
    <text evidence="9">The sequence shown here is derived from an EMBL/GenBank/DDBJ whole genome shotgun (WGS) entry which is preliminary data.</text>
</comment>
<keyword evidence="5 8" id="KW-1133">Transmembrane helix</keyword>
<gene>
    <name evidence="9" type="ORF">GCM10025868_11740</name>
</gene>
<feature type="region of interest" description="Disordered" evidence="7">
    <location>
        <begin position="1"/>
        <end position="24"/>
    </location>
</feature>
<dbReference type="PANTHER" id="PTHR43227">
    <property type="entry name" value="BLL4140 PROTEIN"/>
    <property type="match status" value="1"/>
</dbReference>
<dbReference type="SUPFAM" id="SSF161098">
    <property type="entry name" value="MetI-like"/>
    <property type="match status" value="1"/>
</dbReference>
<keyword evidence="6 8" id="KW-0472">Membrane</keyword>
<keyword evidence="3" id="KW-1003">Cell membrane</keyword>
<evidence type="ECO:0000256" key="4">
    <source>
        <dbReference type="ARBA" id="ARBA00022692"/>
    </source>
</evidence>
<evidence type="ECO:0000313" key="10">
    <source>
        <dbReference type="Proteomes" id="UP001157017"/>
    </source>
</evidence>
<evidence type="ECO:0000256" key="7">
    <source>
        <dbReference type="SAM" id="MobiDB-lite"/>
    </source>
</evidence>
<sequence>MSTVATQPQHDAATAAPSRSGKVKAGPAGRSGIAPWLFLAPYLVLFLAFVVAPIVFGLWISLHDYDYTLPGKPFVGLDNYAKALHRGVGHRRAVLAGHAGDRHLHGDQRAAAARRPARGRAADEREGSGAATCSARCTSRRTCWASPSSPRCGGSCSTRTSAW</sequence>
<name>A0ABQ6JFK2_9ACTN</name>
<evidence type="ECO:0000256" key="1">
    <source>
        <dbReference type="ARBA" id="ARBA00004651"/>
    </source>
</evidence>
<evidence type="ECO:0000313" key="9">
    <source>
        <dbReference type="EMBL" id="GMA85924.1"/>
    </source>
</evidence>
<evidence type="ECO:0000256" key="6">
    <source>
        <dbReference type="ARBA" id="ARBA00023136"/>
    </source>
</evidence>
<evidence type="ECO:0000256" key="5">
    <source>
        <dbReference type="ARBA" id="ARBA00022989"/>
    </source>
</evidence>
<protein>
    <recommendedName>
        <fullName evidence="11">ABC transmembrane type-1 domain-containing protein</fullName>
    </recommendedName>
</protein>
<dbReference type="InterPro" id="IPR035906">
    <property type="entry name" value="MetI-like_sf"/>
</dbReference>
<comment type="subcellular location">
    <subcellularLocation>
        <location evidence="1">Cell membrane</location>
        <topology evidence="1">Multi-pass membrane protein</topology>
    </subcellularLocation>
</comment>
<evidence type="ECO:0000256" key="3">
    <source>
        <dbReference type="ARBA" id="ARBA00022475"/>
    </source>
</evidence>
<feature type="region of interest" description="Disordered" evidence="7">
    <location>
        <begin position="102"/>
        <end position="125"/>
    </location>
</feature>
<proteinExistence type="predicted"/>
<keyword evidence="2" id="KW-0813">Transport</keyword>
<dbReference type="PANTHER" id="PTHR43227:SF8">
    <property type="entry name" value="DIACETYLCHITOBIOSE UPTAKE SYSTEM PERMEASE PROTEIN DASB"/>
    <property type="match status" value="1"/>
</dbReference>
<organism evidence="9 10">
    <name type="scientific">Angustibacter aerolatus</name>
    <dbReference type="NCBI Taxonomy" id="1162965"/>
    <lineage>
        <taxon>Bacteria</taxon>
        <taxon>Bacillati</taxon>
        <taxon>Actinomycetota</taxon>
        <taxon>Actinomycetes</taxon>
        <taxon>Kineosporiales</taxon>
        <taxon>Kineosporiaceae</taxon>
    </lineage>
</organism>
<evidence type="ECO:0008006" key="11">
    <source>
        <dbReference type="Google" id="ProtNLM"/>
    </source>
</evidence>
<feature type="transmembrane region" description="Helical" evidence="8">
    <location>
        <begin position="39"/>
        <end position="62"/>
    </location>
</feature>
<reference evidence="10" key="1">
    <citation type="journal article" date="2019" name="Int. J. Syst. Evol. Microbiol.">
        <title>The Global Catalogue of Microorganisms (GCM) 10K type strain sequencing project: providing services to taxonomists for standard genome sequencing and annotation.</title>
        <authorList>
            <consortium name="The Broad Institute Genomics Platform"/>
            <consortium name="The Broad Institute Genome Sequencing Center for Infectious Disease"/>
            <person name="Wu L."/>
            <person name="Ma J."/>
        </authorList>
    </citation>
    <scope>NUCLEOTIDE SEQUENCE [LARGE SCALE GENOMIC DNA]</scope>
    <source>
        <strain evidence="10">NBRC 108730</strain>
    </source>
</reference>
<keyword evidence="4 8" id="KW-0812">Transmembrane</keyword>
<evidence type="ECO:0000256" key="2">
    <source>
        <dbReference type="ARBA" id="ARBA00022448"/>
    </source>
</evidence>
<accession>A0ABQ6JFK2</accession>
<dbReference type="EMBL" id="BSUZ01000001">
    <property type="protein sequence ID" value="GMA85924.1"/>
    <property type="molecule type" value="Genomic_DNA"/>
</dbReference>
<dbReference type="Proteomes" id="UP001157017">
    <property type="component" value="Unassembled WGS sequence"/>
</dbReference>
<evidence type="ECO:0000256" key="8">
    <source>
        <dbReference type="SAM" id="Phobius"/>
    </source>
</evidence>
<keyword evidence="10" id="KW-1185">Reference proteome</keyword>
<dbReference type="Gene3D" id="1.10.3720.10">
    <property type="entry name" value="MetI-like"/>
    <property type="match status" value="1"/>
</dbReference>
<dbReference type="InterPro" id="IPR050809">
    <property type="entry name" value="UgpAE/MalFG_permease"/>
</dbReference>